<evidence type="ECO:0000256" key="1">
    <source>
        <dbReference type="SAM" id="Phobius"/>
    </source>
</evidence>
<feature type="transmembrane region" description="Helical" evidence="1">
    <location>
        <begin position="44"/>
        <end position="64"/>
    </location>
</feature>
<proteinExistence type="predicted"/>
<dbReference type="Proteomes" id="UP000198838">
    <property type="component" value="Unassembled WGS sequence"/>
</dbReference>
<feature type="transmembrane region" description="Helical" evidence="1">
    <location>
        <begin position="71"/>
        <end position="87"/>
    </location>
</feature>
<evidence type="ECO:0000313" key="3">
    <source>
        <dbReference type="Proteomes" id="UP000198838"/>
    </source>
</evidence>
<protein>
    <submittedName>
        <fullName evidence="2">Energy-coupling factor transport system substrate-specific component</fullName>
    </submittedName>
</protein>
<keyword evidence="3" id="KW-1185">Reference proteome</keyword>
<dbReference type="RefSeq" id="WP_092874365.1">
    <property type="nucleotide sequence ID" value="NZ_FOJY01000023.1"/>
</dbReference>
<keyword evidence="1" id="KW-1133">Transmembrane helix</keyword>
<gene>
    <name evidence="2" type="ORF">SAMN05216249_12321</name>
</gene>
<feature type="transmembrane region" description="Helical" evidence="1">
    <location>
        <begin position="160"/>
        <end position="187"/>
    </location>
</feature>
<dbReference type="OrthoDB" id="9781459at2"/>
<feature type="transmembrane region" description="Helical" evidence="1">
    <location>
        <begin position="20"/>
        <end position="38"/>
    </location>
</feature>
<feature type="transmembrane region" description="Helical" evidence="1">
    <location>
        <begin position="121"/>
        <end position="140"/>
    </location>
</feature>
<dbReference type="STRING" id="1120918.SAMN05216249_12321"/>
<keyword evidence="1" id="KW-0812">Transmembrane</keyword>
<name>A0A1I1ABE1_9FIRM</name>
<reference evidence="2 3" key="1">
    <citation type="submission" date="2016-10" db="EMBL/GenBank/DDBJ databases">
        <authorList>
            <person name="de Groot N.N."/>
        </authorList>
    </citation>
    <scope>NUCLEOTIDE SEQUENCE [LARGE SCALE GENOMIC DNA]</scope>
    <source>
        <strain evidence="2 3">DSM 5522</strain>
    </source>
</reference>
<dbReference type="EMBL" id="FOJY01000023">
    <property type="protein sequence ID" value="SFB34666.1"/>
    <property type="molecule type" value="Genomic_DNA"/>
</dbReference>
<accession>A0A1I1ABE1</accession>
<dbReference type="InterPro" id="IPR011733">
    <property type="entry name" value="CHP02185_IM"/>
</dbReference>
<organism evidence="2 3">
    <name type="scientific">Acetitomaculum ruminis DSM 5522</name>
    <dbReference type="NCBI Taxonomy" id="1120918"/>
    <lineage>
        <taxon>Bacteria</taxon>
        <taxon>Bacillati</taxon>
        <taxon>Bacillota</taxon>
        <taxon>Clostridia</taxon>
        <taxon>Lachnospirales</taxon>
        <taxon>Lachnospiraceae</taxon>
        <taxon>Acetitomaculum</taxon>
    </lineage>
</organism>
<feature type="transmembrane region" description="Helical" evidence="1">
    <location>
        <begin position="93"/>
        <end position="109"/>
    </location>
</feature>
<dbReference type="NCBIfam" id="TIGR02185">
    <property type="entry name" value="Trep_Strep"/>
    <property type="match status" value="1"/>
</dbReference>
<keyword evidence="1" id="KW-0472">Membrane</keyword>
<dbReference type="AlphaFoldDB" id="A0A1I1ABE1"/>
<dbReference type="Pfam" id="PF09605">
    <property type="entry name" value="Trep_Strep"/>
    <property type="match status" value="1"/>
</dbReference>
<sequence length="201" mass="22250">MERDFSNKRKMEGLKTKDFINIGIYTVIYIVFIAFGGMLSYVPILLPLVCVLVPLIGGIPFMLFLTRTKKFGMITIMGTLIGLFMLIGGMGYWTLPLCIGVSLLSEYIVKLGDYSSKKKCVIACGIFHLWIIGNILPFYIGDAYYKQVAERFGQTYADGVHAVLPGWMLFVLLFAALVMGLLGGVIGKTILNKNLEKAGIL</sequence>
<evidence type="ECO:0000313" key="2">
    <source>
        <dbReference type="EMBL" id="SFB34666.1"/>
    </source>
</evidence>